<name>A0A8E2JU29_9PEZI</name>
<dbReference type="Gene3D" id="3.40.50.1580">
    <property type="entry name" value="Nucleoside phosphorylase domain"/>
    <property type="match status" value="1"/>
</dbReference>
<dbReference type="PANTHER" id="PTHR46082:SF11">
    <property type="entry name" value="AAA+ ATPASE DOMAIN-CONTAINING PROTEIN-RELATED"/>
    <property type="match status" value="1"/>
</dbReference>
<dbReference type="GO" id="GO:0003824">
    <property type="term" value="F:catalytic activity"/>
    <property type="evidence" value="ECO:0007669"/>
    <property type="project" value="InterPro"/>
</dbReference>
<sequence>MTTLSAKDYQVGWICAVHPEYVVAQELLDEEYKTPRLSINDSNTYTCGRIEEHNVVMACLPLGSYGLTSAASAAKDMLRSFPSIRFGLMVGIGGGVPTKEDIRLGDVVVSTPVGQRGGVMHYAFGKTIQNKTFECTGSLNAPPDKLRGALQKLRALHARNGHRIQSTINDMVRKNKRLQEGYQRPDRELDVLFQASFVHPKRGRSCNETCIQHEDRIVRRKDRAPDADDPMIHYGLVASADQLMRNADVRDCLSETEGVLCFEMEAAGLMNQFPCVVIRGICDYSDTHKNDDWQKYAAATAASYAKELLAVIPGNKYANSTMLHHVSGED</sequence>
<dbReference type="GO" id="GO:0009116">
    <property type="term" value="P:nucleoside metabolic process"/>
    <property type="evidence" value="ECO:0007669"/>
    <property type="project" value="InterPro"/>
</dbReference>
<gene>
    <name evidence="2" type="ORF">AOQ84DRAFT_397458</name>
</gene>
<evidence type="ECO:0000259" key="1">
    <source>
        <dbReference type="Pfam" id="PF01048"/>
    </source>
</evidence>
<reference evidence="2 3" key="1">
    <citation type="journal article" date="2016" name="Nat. Commun.">
        <title>Ectomycorrhizal ecology is imprinted in the genome of the dominant symbiotic fungus Cenococcum geophilum.</title>
        <authorList>
            <consortium name="DOE Joint Genome Institute"/>
            <person name="Peter M."/>
            <person name="Kohler A."/>
            <person name="Ohm R.A."/>
            <person name="Kuo A."/>
            <person name="Krutzmann J."/>
            <person name="Morin E."/>
            <person name="Arend M."/>
            <person name="Barry K.W."/>
            <person name="Binder M."/>
            <person name="Choi C."/>
            <person name="Clum A."/>
            <person name="Copeland A."/>
            <person name="Grisel N."/>
            <person name="Haridas S."/>
            <person name="Kipfer T."/>
            <person name="LaButti K."/>
            <person name="Lindquist E."/>
            <person name="Lipzen A."/>
            <person name="Maire R."/>
            <person name="Meier B."/>
            <person name="Mihaltcheva S."/>
            <person name="Molinier V."/>
            <person name="Murat C."/>
            <person name="Poggeler S."/>
            <person name="Quandt C.A."/>
            <person name="Sperisen C."/>
            <person name="Tritt A."/>
            <person name="Tisserant E."/>
            <person name="Crous P.W."/>
            <person name="Henrissat B."/>
            <person name="Nehls U."/>
            <person name="Egli S."/>
            <person name="Spatafora J.W."/>
            <person name="Grigoriev I.V."/>
            <person name="Martin F.M."/>
        </authorList>
    </citation>
    <scope>NUCLEOTIDE SEQUENCE [LARGE SCALE GENOMIC DNA]</scope>
    <source>
        <strain evidence="2 3">CBS 207.34</strain>
    </source>
</reference>
<dbReference type="Pfam" id="PF01048">
    <property type="entry name" value="PNP_UDP_1"/>
    <property type="match status" value="1"/>
</dbReference>
<dbReference type="PANTHER" id="PTHR46082">
    <property type="entry name" value="ATP/GTP-BINDING PROTEIN-RELATED"/>
    <property type="match status" value="1"/>
</dbReference>
<dbReference type="InterPro" id="IPR053137">
    <property type="entry name" value="NLR-like"/>
</dbReference>
<organism evidence="2 3">
    <name type="scientific">Glonium stellatum</name>
    <dbReference type="NCBI Taxonomy" id="574774"/>
    <lineage>
        <taxon>Eukaryota</taxon>
        <taxon>Fungi</taxon>
        <taxon>Dikarya</taxon>
        <taxon>Ascomycota</taxon>
        <taxon>Pezizomycotina</taxon>
        <taxon>Dothideomycetes</taxon>
        <taxon>Pleosporomycetidae</taxon>
        <taxon>Gloniales</taxon>
        <taxon>Gloniaceae</taxon>
        <taxon>Glonium</taxon>
    </lineage>
</organism>
<dbReference type="AlphaFoldDB" id="A0A8E2JU29"/>
<accession>A0A8E2JU29</accession>
<dbReference type="OrthoDB" id="1577640at2759"/>
<protein>
    <submittedName>
        <fullName evidence="2">Purine and uridine phosphorylase</fullName>
    </submittedName>
</protein>
<dbReference type="InterPro" id="IPR000845">
    <property type="entry name" value="Nucleoside_phosphorylase_d"/>
</dbReference>
<dbReference type="EMBL" id="KV749470">
    <property type="protein sequence ID" value="OCL09317.1"/>
    <property type="molecule type" value="Genomic_DNA"/>
</dbReference>
<keyword evidence="3" id="KW-1185">Reference proteome</keyword>
<feature type="domain" description="Nucleoside phosphorylase" evidence="1">
    <location>
        <begin position="24"/>
        <end position="306"/>
    </location>
</feature>
<dbReference type="Proteomes" id="UP000250140">
    <property type="component" value="Unassembled WGS sequence"/>
</dbReference>
<evidence type="ECO:0000313" key="2">
    <source>
        <dbReference type="EMBL" id="OCL09317.1"/>
    </source>
</evidence>
<dbReference type="SUPFAM" id="SSF53167">
    <property type="entry name" value="Purine and uridine phosphorylases"/>
    <property type="match status" value="1"/>
</dbReference>
<proteinExistence type="predicted"/>
<dbReference type="InterPro" id="IPR035994">
    <property type="entry name" value="Nucleoside_phosphorylase_sf"/>
</dbReference>
<evidence type="ECO:0000313" key="3">
    <source>
        <dbReference type="Proteomes" id="UP000250140"/>
    </source>
</evidence>